<dbReference type="Proteomes" id="UP000617628">
    <property type="component" value="Unassembled WGS sequence"/>
</dbReference>
<evidence type="ECO:0000313" key="2">
    <source>
        <dbReference type="EMBL" id="MBK1879067.1"/>
    </source>
</evidence>
<dbReference type="Gene3D" id="3.40.630.30">
    <property type="match status" value="1"/>
</dbReference>
<dbReference type="PROSITE" id="PS51186">
    <property type="entry name" value="GNAT"/>
    <property type="match status" value="1"/>
</dbReference>
<accession>A0A934VR63</accession>
<keyword evidence="3" id="KW-1185">Reference proteome</keyword>
<sequence length="176" mass="19598">MKIRNAKLADEAVIREIYLEAFPAEEREEVADLAIELLKEESDPSVLSLVAEEGGRVLGHVAFSPVFSKIKGNIVGYTMAPLAVETTKQRKGTGSRLVRKGMEEIVHCGVSALLVYGDPAYYSRFGFSPEVAERFLPPYKLQYPFGWLGIVLNEAEMPKSTIPISCVKPLRKPELW</sequence>
<dbReference type="RefSeq" id="WP_200357280.1">
    <property type="nucleotide sequence ID" value="NZ_JAENIL010000040.1"/>
</dbReference>
<evidence type="ECO:0000259" key="1">
    <source>
        <dbReference type="PROSITE" id="PS51186"/>
    </source>
</evidence>
<dbReference type="InterPro" id="IPR000182">
    <property type="entry name" value="GNAT_dom"/>
</dbReference>
<name>A0A934VR63_9BACT</name>
<evidence type="ECO:0000313" key="3">
    <source>
        <dbReference type="Proteomes" id="UP000617628"/>
    </source>
</evidence>
<reference evidence="2" key="1">
    <citation type="submission" date="2021-01" db="EMBL/GenBank/DDBJ databases">
        <title>Modified the classification status of verrucomicrobia.</title>
        <authorList>
            <person name="Feng X."/>
        </authorList>
    </citation>
    <scope>NUCLEOTIDE SEQUENCE</scope>
    <source>
        <strain evidence="2">KCTC 13126</strain>
    </source>
</reference>
<dbReference type="AlphaFoldDB" id="A0A934VR63"/>
<gene>
    <name evidence="2" type="ORF">JIN87_19440</name>
</gene>
<dbReference type="Pfam" id="PF00583">
    <property type="entry name" value="Acetyltransf_1"/>
    <property type="match status" value="1"/>
</dbReference>
<dbReference type="SUPFAM" id="SSF55729">
    <property type="entry name" value="Acyl-CoA N-acyltransferases (Nat)"/>
    <property type="match status" value="1"/>
</dbReference>
<comment type="caution">
    <text evidence="2">The sequence shown here is derived from an EMBL/GenBank/DDBJ whole genome shotgun (WGS) entry which is preliminary data.</text>
</comment>
<dbReference type="GO" id="GO:0016747">
    <property type="term" value="F:acyltransferase activity, transferring groups other than amino-acyl groups"/>
    <property type="evidence" value="ECO:0007669"/>
    <property type="project" value="InterPro"/>
</dbReference>
<dbReference type="EMBL" id="JAENIL010000040">
    <property type="protein sequence ID" value="MBK1879067.1"/>
    <property type="molecule type" value="Genomic_DNA"/>
</dbReference>
<protein>
    <submittedName>
        <fullName evidence="2">N-acetyltransferase</fullName>
    </submittedName>
</protein>
<feature type="domain" description="N-acetyltransferase" evidence="1">
    <location>
        <begin position="1"/>
        <end position="146"/>
    </location>
</feature>
<dbReference type="CDD" id="cd04301">
    <property type="entry name" value="NAT_SF"/>
    <property type="match status" value="1"/>
</dbReference>
<organism evidence="2 3">
    <name type="scientific">Pelagicoccus mobilis</name>
    <dbReference type="NCBI Taxonomy" id="415221"/>
    <lineage>
        <taxon>Bacteria</taxon>
        <taxon>Pseudomonadati</taxon>
        <taxon>Verrucomicrobiota</taxon>
        <taxon>Opitutia</taxon>
        <taxon>Puniceicoccales</taxon>
        <taxon>Pelagicoccaceae</taxon>
        <taxon>Pelagicoccus</taxon>
    </lineage>
</organism>
<dbReference type="InterPro" id="IPR016181">
    <property type="entry name" value="Acyl_CoA_acyltransferase"/>
</dbReference>
<proteinExistence type="predicted"/>